<evidence type="ECO:0000313" key="2">
    <source>
        <dbReference type="Proteomes" id="UP000405357"/>
    </source>
</evidence>
<evidence type="ECO:0000313" key="1">
    <source>
        <dbReference type="EMBL" id="VVE15724.1"/>
    </source>
</evidence>
<proteinExistence type="predicted"/>
<protein>
    <recommendedName>
        <fullName evidence="3">Inovirus Gp2 family protein</fullName>
    </recommendedName>
</protein>
<sequence length="387" mass="45472">MLQNTTPFNQSDPIPFAQWDDQQVTFPSRFWEVGEYASLLNDLDSFLDSVLHTTQVPFDIRIQWEREVVVRNPIGVSGYRSLVGFLPLCARWMDLYWRSYHYSPELQLFFDCFQQHPFASVFANGVISAQYDYVYVRKLYNDFVGYLRTEAKHRDVRKSLLDRNRNLFDQGRSIRSYVEMLQCRYSLLIPIRVDFSYADFAMSEEDARVRAEWAVMNGAWPQVMSSVPIGYGRPETAARFDSAIAMADRDRFFDNRRGADSDLFEHMVGYISKMEQGGRYRANHFHCVFFFDATRVTQAQLESFKYRIADRWRNVTRGHGLMYDCHGRSDRAALEAQGRWALNTLNRADPAQGAKFVEYLVWYFTKDKQQMVRVKPTERARTLTMGR</sequence>
<evidence type="ECO:0008006" key="3">
    <source>
        <dbReference type="Google" id="ProtNLM"/>
    </source>
</evidence>
<name>A0ABY6W2K4_9BURK</name>
<comment type="caution">
    <text evidence="1">The sequence shown here is derived from an EMBL/GenBank/DDBJ whole genome shotgun (WGS) entry which is preliminary data.</text>
</comment>
<accession>A0ABY6W2K4</accession>
<dbReference type="RefSeq" id="WP_150552186.1">
    <property type="nucleotide sequence ID" value="NZ_CABPSG010000007.1"/>
</dbReference>
<dbReference type="Proteomes" id="UP000405357">
    <property type="component" value="Unassembled WGS sequence"/>
</dbReference>
<keyword evidence="2" id="KW-1185">Reference proteome</keyword>
<reference evidence="1 2" key="1">
    <citation type="submission" date="2019-08" db="EMBL/GenBank/DDBJ databases">
        <authorList>
            <person name="Peeters C."/>
        </authorList>
    </citation>
    <scope>NUCLEOTIDE SEQUENCE [LARGE SCALE GENOMIC DNA]</scope>
    <source>
        <strain evidence="1 2">LMG 31014</strain>
    </source>
</reference>
<gene>
    <name evidence="1" type="ORF">PSO31014_02856</name>
</gene>
<dbReference type="EMBL" id="CABPSG010000007">
    <property type="protein sequence ID" value="VVE15724.1"/>
    <property type="molecule type" value="Genomic_DNA"/>
</dbReference>
<organism evidence="1 2">
    <name type="scientific">Pandoraea soli</name>
    <dbReference type="NCBI Taxonomy" id="2508293"/>
    <lineage>
        <taxon>Bacteria</taxon>
        <taxon>Pseudomonadati</taxon>
        <taxon>Pseudomonadota</taxon>
        <taxon>Betaproteobacteria</taxon>
        <taxon>Burkholderiales</taxon>
        <taxon>Burkholderiaceae</taxon>
        <taxon>Pandoraea</taxon>
    </lineage>
</organism>